<evidence type="ECO:0000256" key="2">
    <source>
        <dbReference type="ARBA" id="ARBA00007533"/>
    </source>
</evidence>
<feature type="domain" description="Glutamine amidotransferase" evidence="10">
    <location>
        <begin position="320"/>
        <end position="559"/>
    </location>
</feature>
<evidence type="ECO:0000256" key="1">
    <source>
        <dbReference type="ARBA" id="ARBA00005171"/>
    </source>
</evidence>
<dbReference type="InterPro" id="IPR017926">
    <property type="entry name" value="GATASE"/>
</dbReference>
<dbReference type="PANTHER" id="PTHR11550:SF0">
    <property type="entry name" value="CTP SYNTHASE-RELATED"/>
    <property type="match status" value="1"/>
</dbReference>
<dbReference type="GO" id="GO:0042802">
    <property type="term" value="F:identical protein binding"/>
    <property type="evidence" value="ECO:0007669"/>
    <property type="project" value="TreeGrafter"/>
</dbReference>
<evidence type="ECO:0000259" key="10">
    <source>
        <dbReference type="Pfam" id="PF00117"/>
    </source>
</evidence>
<evidence type="ECO:0000313" key="12">
    <source>
        <dbReference type="EMBL" id="MPM50397.1"/>
    </source>
</evidence>
<dbReference type="SUPFAM" id="SSF52317">
    <property type="entry name" value="Class I glutamine amidotransferase-like"/>
    <property type="match status" value="1"/>
</dbReference>
<dbReference type="NCBIfam" id="NF003792">
    <property type="entry name" value="PRK05380.1"/>
    <property type="match status" value="1"/>
</dbReference>
<dbReference type="InterPro" id="IPR033828">
    <property type="entry name" value="GATase1_CTP_Synthase"/>
</dbReference>
<dbReference type="GO" id="GO:0003883">
    <property type="term" value="F:CTP synthase activity"/>
    <property type="evidence" value="ECO:0007669"/>
    <property type="project" value="UniProtKB-EC"/>
</dbReference>
<dbReference type="InterPro" id="IPR004468">
    <property type="entry name" value="CTP_synthase"/>
</dbReference>
<keyword evidence="4 12" id="KW-0436">Ligase</keyword>
<sequence>MLNIRGFLQQSAQQSHTKYIFVSGGVMSGLGKGITAASLGVILKDQGYKVTNIKCENYLNLDSGNINPVEHGDVFLCEDGLEADLDLGSYERFLDQEVGYKNFTTMGQVYSTVIERTKNLEYEGATVSAIPAVPEEVIRRIQAAAEGYDIVLIELGGTAGEYQNIVYYEACRIMKMTLPADVLLVHVTYFPAPHHINELKAKPTQLSVQALNSMGLQPDFIVGRGEKPIDDKRKEKVAYHCTMDVEDIISNPDCKSIYEIPLLFKEQSFAQKVLAKLGLKSRPSRLKEWQEMVDKIYAQKAKTLRIGIIAKYIATGDYELKDSYTSLLEAISHAAHASEVEAEIVFINAEKLEQKDKQALKDLHSANGIIVPIGWGSRGVEGKISAIKYAREKKVPYLGLCYGMQLASIEFARDVVGLKGAHTQEVDPETPYPIIHAIPFDEHYQRIKGTGASMRLGAYDCVLKKGTLAYEIYQKYHAFKNEKTGLISERHRHRFEFNNAYRKALEEKGFVISGTSPDDFFVEMIELPKKMHPFFLATQAHPEYKSRPIHPHPIFMEYLAAVSKKTAK</sequence>
<evidence type="ECO:0000256" key="9">
    <source>
        <dbReference type="ARBA" id="ARBA00047781"/>
    </source>
</evidence>
<evidence type="ECO:0000256" key="5">
    <source>
        <dbReference type="ARBA" id="ARBA00022741"/>
    </source>
</evidence>
<evidence type="ECO:0000256" key="6">
    <source>
        <dbReference type="ARBA" id="ARBA00022840"/>
    </source>
</evidence>
<dbReference type="InterPro" id="IPR017456">
    <property type="entry name" value="CTP_synthase_N"/>
</dbReference>
<dbReference type="FunFam" id="3.40.50.880:FF:000002">
    <property type="entry name" value="CTP synthase"/>
    <property type="match status" value="1"/>
</dbReference>
<evidence type="ECO:0000256" key="7">
    <source>
        <dbReference type="ARBA" id="ARBA00022962"/>
    </source>
</evidence>
<reference evidence="12" key="1">
    <citation type="submission" date="2019-08" db="EMBL/GenBank/DDBJ databases">
        <authorList>
            <person name="Kucharzyk K."/>
            <person name="Murdoch R.W."/>
            <person name="Higgins S."/>
            <person name="Loffler F."/>
        </authorList>
    </citation>
    <scope>NUCLEOTIDE SEQUENCE</scope>
</reference>
<evidence type="ECO:0000256" key="3">
    <source>
        <dbReference type="ARBA" id="ARBA00012291"/>
    </source>
</evidence>
<keyword evidence="7" id="KW-0315">Glutamine amidotransferase</keyword>
<dbReference type="PROSITE" id="PS51273">
    <property type="entry name" value="GATASE_TYPE_1"/>
    <property type="match status" value="1"/>
</dbReference>
<evidence type="ECO:0000256" key="4">
    <source>
        <dbReference type="ARBA" id="ARBA00022598"/>
    </source>
</evidence>
<keyword evidence="5" id="KW-0547">Nucleotide-binding</keyword>
<evidence type="ECO:0000259" key="11">
    <source>
        <dbReference type="Pfam" id="PF06418"/>
    </source>
</evidence>
<keyword evidence="8" id="KW-0665">Pyrimidine biosynthesis</keyword>
<dbReference type="GO" id="GO:0019856">
    <property type="term" value="P:pyrimidine nucleobase biosynthetic process"/>
    <property type="evidence" value="ECO:0007669"/>
    <property type="project" value="TreeGrafter"/>
</dbReference>
<dbReference type="InterPro" id="IPR027417">
    <property type="entry name" value="P-loop_NTPase"/>
</dbReference>
<dbReference type="PANTHER" id="PTHR11550">
    <property type="entry name" value="CTP SYNTHASE"/>
    <property type="match status" value="1"/>
</dbReference>
<comment type="caution">
    <text evidence="12">The sequence shown here is derived from an EMBL/GenBank/DDBJ whole genome shotgun (WGS) entry which is preliminary data.</text>
</comment>
<dbReference type="InterPro" id="IPR029062">
    <property type="entry name" value="Class_I_gatase-like"/>
</dbReference>
<protein>
    <recommendedName>
        <fullName evidence="3">CTP synthase (glutamine hydrolyzing)</fullName>
        <ecNumber evidence="3">6.3.4.2</ecNumber>
    </recommendedName>
</protein>
<dbReference type="SUPFAM" id="SSF52540">
    <property type="entry name" value="P-loop containing nucleoside triphosphate hydrolases"/>
    <property type="match status" value="1"/>
</dbReference>
<evidence type="ECO:0000256" key="8">
    <source>
        <dbReference type="ARBA" id="ARBA00022975"/>
    </source>
</evidence>
<dbReference type="Gene3D" id="3.40.50.300">
    <property type="entry name" value="P-loop containing nucleotide triphosphate hydrolases"/>
    <property type="match status" value="1"/>
</dbReference>
<dbReference type="UniPathway" id="UPA00159">
    <property type="reaction ID" value="UER00277"/>
</dbReference>
<dbReference type="Pfam" id="PF00117">
    <property type="entry name" value="GATase"/>
    <property type="match status" value="1"/>
</dbReference>
<dbReference type="GO" id="GO:0044210">
    <property type="term" value="P:'de novo' CTP biosynthetic process"/>
    <property type="evidence" value="ECO:0007669"/>
    <property type="project" value="UniProtKB-UniPathway"/>
</dbReference>
<comment type="catalytic activity">
    <reaction evidence="9">
        <text>UTP + L-glutamine + ATP + H2O = CTP + L-glutamate + ADP + phosphate + 2 H(+)</text>
        <dbReference type="Rhea" id="RHEA:26426"/>
        <dbReference type="ChEBI" id="CHEBI:15377"/>
        <dbReference type="ChEBI" id="CHEBI:15378"/>
        <dbReference type="ChEBI" id="CHEBI:29985"/>
        <dbReference type="ChEBI" id="CHEBI:30616"/>
        <dbReference type="ChEBI" id="CHEBI:37563"/>
        <dbReference type="ChEBI" id="CHEBI:43474"/>
        <dbReference type="ChEBI" id="CHEBI:46398"/>
        <dbReference type="ChEBI" id="CHEBI:58359"/>
        <dbReference type="ChEBI" id="CHEBI:456216"/>
        <dbReference type="EC" id="6.3.4.2"/>
    </reaction>
</comment>
<dbReference type="Pfam" id="PF06418">
    <property type="entry name" value="CTP_synth_N"/>
    <property type="match status" value="1"/>
</dbReference>
<dbReference type="AlphaFoldDB" id="A0A645ABJ5"/>
<feature type="domain" description="CTP synthase N-terminal" evidence="11">
    <location>
        <begin position="18"/>
        <end position="279"/>
    </location>
</feature>
<accession>A0A645ABJ5</accession>
<proteinExistence type="inferred from homology"/>
<dbReference type="NCBIfam" id="TIGR00337">
    <property type="entry name" value="PyrG"/>
    <property type="match status" value="1"/>
</dbReference>
<organism evidence="12">
    <name type="scientific">bioreactor metagenome</name>
    <dbReference type="NCBI Taxonomy" id="1076179"/>
    <lineage>
        <taxon>unclassified sequences</taxon>
        <taxon>metagenomes</taxon>
        <taxon>ecological metagenomes</taxon>
    </lineage>
</organism>
<dbReference type="EMBL" id="VSSQ01012954">
    <property type="protein sequence ID" value="MPM50397.1"/>
    <property type="molecule type" value="Genomic_DNA"/>
</dbReference>
<dbReference type="CDD" id="cd01746">
    <property type="entry name" value="GATase1_CTP_Synthase"/>
    <property type="match status" value="1"/>
</dbReference>
<keyword evidence="6" id="KW-0067">ATP-binding</keyword>
<gene>
    <name evidence="12" type="primary">pyrG_28</name>
    <name evidence="12" type="ORF">SDC9_97136</name>
</gene>
<dbReference type="EC" id="6.3.4.2" evidence="3"/>
<comment type="similarity">
    <text evidence="2">Belongs to the CTP synthase family.</text>
</comment>
<comment type="pathway">
    <text evidence="1">Pyrimidine metabolism; CTP biosynthesis via de novo pathway; CTP from UDP: step 2/2.</text>
</comment>
<name>A0A645ABJ5_9ZZZZ</name>
<dbReference type="Gene3D" id="3.40.50.880">
    <property type="match status" value="1"/>
</dbReference>
<dbReference type="GO" id="GO:0005524">
    <property type="term" value="F:ATP binding"/>
    <property type="evidence" value="ECO:0007669"/>
    <property type="project" value="UniProtKB-KW"/>
</dbReference>